<dbReference type="Gene3D" id="2.180.10.10">
    <property type="entry name" value="RHS repeat-associated core"/>
    <property type="match status" value="1"/>
</dbReference>
<name>A0A193G3M4_9BORD</name>
<dbReference type="STRING" id="463025.BAU08_24260"/>
<gene>
    <name evidence="3" type="ORF">BAU08_24260</name>
</gene>
<keyword evidence="2" id="KW-1133">Transmembrane helix</keyword>
<dbReference type="AlphaFoldDB" id="A0A193G3M4"/>
<evidence type="ECO:0008006" key="5">
    <source>
        <dbReference type="Google" id="ProtNLM"/>
    </source>
</evidence>
<organism evidence="3 4">
    <name type="scientific">Bordetella bronchialis</name>
    <dbReference type="NCBI Taxonomy" id="463025"/>
    <lineage>
        <taxon>Bacteria</taxon>
        <taxon>Pseudomonadati</taxon>
        <taxon>Pseudomonadota</taxon>
        <taxon>Betaproteobacteria</taxon>
        <taxon>Burkholderiales</taxon>
        <taxon>Alcaligenaceae</taxon>
        <taxon>Bordetella</taxon>
    </lineage>
</organism>
<feature type="region of interest" description="Disordered" evidence="1">
    <location>
        <begin position="315"/>
        <end position="341"/>
    </location>
</feature>
<feature type="transmembrane region" description="Helical" evidence="2">
    <location>
        <begin position="165"/>
        <end position="186"/>
    </location>
</feature>
<reference evidence="3 4" key="1">
    <citation type="submission" date="2016-06" db="EMBL/GenBank/DDBJ databases">
        <title>Complete genome sequences of Bordetella bronchialis and Bordetella flabilis.</title>
        <authorList>
            <person name="LiPuma J.J."/>
            <person name="Spilker T."/>
        </authorList>
    </citation>
    <scope>NUCLEOTIDE SEQUENCE [LARGE SCALE GENOMIC DNA]</scope>
    <source>
        <strain evidence="3 4">AU17976</strain>
    </source>
</reference>
<feature type="transmembrane region" description="Helical" evidence="2">
    <location>
        <begin position="135"/>
        <end position="159"/>
    </location>
</feature>
<protein>
    <recommendedName>
        <fullName evidence="5">RHS repeat-associated core domain-containing protein</fullName>
    </recommendedName>
</protein>
<evidence type="ECO:0000256" key="1">
    <source>
        <dbReference type="SAM" id="MobiDB-lite"/>
    </source>
</evidence>
<dbReference type="EMBL" id="CP016171">
    <property type="protein sequence ID" value="ANN74056.1"/>
    <property type="molecule type" value="Genomic_DNA"/>
</dbReference>
<sequence>MLPSFHSERRSVSGFAGACRDRVAAAYPLGNGHRYYLPAQMRFSRPDGLSPFGRGGINPYAYCAGDPLNHSDPSGRIILSIIGIALGGLAAGVLGGAMAPAIREASALSREIPGASAGRLSTVFMDTVNRAPGRAAMALGGLGFGAAAVATGIASVAVHGTAPELSAMLGMTSLALGVLGIGGTAVPTVSMGRHLRFSPHPRTLSASWRAQMDVGEELDALRPRYATIETGGARQASPPAYEESFRHADPPPSYVRYDDIHHTRLGVLRARRSFSDLRSLRVRTSEMAVPPSRARSHSRGRLLELAVDHPNLVHSSHNPWGPRLLEDEGSPVLDAGADVDP</sequence>
<dbReference type="Proteomes" id="UP000092213">
    <property type="component" value="Chromosome"/>
</dbReference>
<proteinExistence type="predicted"/>
<keyword evidence="2" id="KW-0472">Membrane</keyword>
<dbReference type="SUPFAM" id="SSF56399">
    <property type="entry name" value="ADP-ribosylation"/>
    <property type="match status" value="1"/>
</dbReference>
<evidence type="ECO:0000256" key="2">
    <source>
        <dbReference type="SAM" id="Phobius"/>
    </source>
</evidence>
<feature type="transmembrane region" description="Helical" evidence="2">
    <location>
        <begin position="77"/>
        <end position="102"/>
    </location>
</feature>
<dbReference type="NCBIfam" id="TIGR03696">
    <property type="entry name" value="Rhs_assc_core"/>
    <property type="match status" value="1"/>
</dbReference>
<evidence type="ECO:0000313" key="4">
    <source>
        <dbReference type="Proteomes" id="UP000092213"/>
    </source>
</evidence>
<dbReference type="RefSeq" id="WP_066672140.1">
    <property type="nucleotide sequence ID" value="NZ_CP016171.1"/>
</dbReference>
<keyword evidence="2" id="KW-0812">Transmembrane</keyword>
<dbReference type="InterPro" id="IPR022385">
    <property type="entry name" value="Rhs_assc_core"/>
</dbReference>
<accession>A0A193G3M4</accession>
<evidence type="ECO:0000313" key="3">
    <source>
        <dbReference type="EMBL" id="ANN74056.1"/>
    </source>
</evidence>